<dbReference type="EMBL" id="BAABRU010000039">
    <property type="protein sequence ID" value="GAA5531264.1"/>
    <property type="molecule type" value="Genomic_DNA"/>
</dbReference>
<evidence type="ECO:0000313" key="4">
    <source>
        <dbReference type="EMBL" id="GAA5531264.1"/>
    </source>
</evidence>
<dbReference type="SUPFAM" id="SSF53098">
    <property type="entry name" value="Ribonuclease H-like"/>
    <property type="match status" value="1"/>
</dbReference>
<evidence type="ECO:0000313" key="5">
    <source>
        <dbReference type="Proteomes" id="UP001428290"/>
    </source>
</evidence>
<keyword evidence="1" id="KW-0472">Membrane</keyword>
<evidence type="ECO:0008006" key="6">
    <source>
        <dbReference type="Google" id="ProtNLM"/>
    </source>
</evidence>
<dbReference type="InterPro" id="IPR012337">
    <property type="entry name" value="RNaseH-like_sf"/>
</dbReference>
<feature type="domain" description="Transposase IS4-like" evidence="2">
    <location>
        <begin position="135"/>
        <end position="359"/>
    </location>
</feature>
<feature type="transmembrane region" description="Helical" evidence="1">
    <location>
        <begin position="54"/>
        <end position="73"/>
    </location>
</feature>
<dbReference type="InterPro" id="IPR047952">
    <property type="entry name" value="Transpos_IS4"/>
</dbReference>
<evidence type="ECO:0000256" key="1">
    <source>
        <dbReference type="SAM" id="Phobius"/>
    </source>
</evidence>
<name>A0ABP9X7B9_9CHLR</name>
<organism evidence="4 5">
    <name type="scientific">Herpetosiphon gulosus</name>
    <dbReference type="NCBI Taxonomy" id="1973496"/>
    <lineage>
        <taxon>Bacteria</taxon>
        <taxon>Bacillati</taxon>
        <taxon>Chloroflexota</taxon>
        <taxon>Chloroflexia</taxon>
        <taxon>Herpetosiphonales</taxon>
        <taxon>Herpetosiphonaceae</taxon>
        <taxon>Herpetosiphon</taxon>
    </lineage>
</organism>
<dbReference type="NCBIfam" id="NF033592">
    <property type="entry name" value="transpos_IS4_1"/>
    <property type="match status" value="1"/>
</dbReference>
<accession>A0ABP9X7B9</accession>
<dbReference type="PANTHER" id="PTHR37529:SF1">
    <property type="entry name" value="TRANSPOSASE INSG FOR INSERTION SEQUENCE ELEMENT IS4-RELATED"/>
    <property type="match status" value="1"/>
</dbReference>
<evidence type="ECO:0000259" key="2">
    <source>
        <dbReference type="Pfam" id="PF01609"/>
    </source>
</evidence>
<comment type="caution">
    <text evidence="4">The sequence shown here is derived from an EMBL/GenBank/DDBJ whole genome shotgun (WGS) entry which is preliminary data.</text>
</comment>
<dbReference type="PANTHER" id="PTHR37529">
    <property type="entry name" value="TRANSPOSASE INSG FOR INSERTION SEQUENCE ELEMENT IS4-RELATED"/>
    <property type="match status" value="1"/>
</dbReference>
<evidence type="ECO:0000259" key="3">
    <source>
        <dbReference type="Pfam" id="PF13006"/>
    </source>
</evidence>
<dbReference type="RefSeq" id="WP_345724835.1">
    <property type="nucleotide sequence ID" value="NZ_BAABRU010000039.1"/>
</dbReference>
<dbReference type="Pfam" id="PF01609">
    <property type="entry name" value="DDE_Tnp_1"/>
    <property type="match status" value="1"/>
</dbReference>
<protein>
    <recommendedName>
        <fullName evidence="6">IS4 family transposase</fullName>
    </recommendedName>
</protein>
<keyword evidence="5" id="KW-1185">Reference proteome</keyword>
<feature type="domain" description="Transposase IS4 N-terminal" evidence="3">
    <location>
        <begin position="19"/>
        <end position="113"/>
    </location>
</feature>
<keyword evidence="1" id="KW-1133">Transmembrane helix</keyword>
<dbReference type="InterPro" id="IPR002559">
    <property type="entry name" value="Transposase_11"/>
</dbReference>
<sequence>MPFTIRQISPDDKLASQVTVDIFARVLPAPLIDQVLAETHRIEQRHRRLTMRTMVWLLIAMNIWTHCAIPTVYRHLTRGLRWIWPSEPLPPIPQSGAFTYRRYQLGVRPLHTLMRRICRPRATPTTPGAFLFGLRLMALDGTIEDVADTPTNAAYFGRPGSRRGPGAFPQAKLLYLIECGTHAIVDAGIWPCRTSEWSIGKRLLRSVGPGMLLLWDCGFHSHALLTAAQERGAQIVGRIGKHLRPRVQTVLADGSVLVTIFPPNHGRWEKLSGMTVRMISYQLSMPALGDPTTVHRLITTLLDPVQYPARAIIGAYHEHWEVELMIDEIDTQQRATQQRFRSQKPVGVIQEFYGLVLAHYAIRAVMHDAGTYGACDPDRISFVLVVQEIQATLREFQQTPTADHERLYHRLLDACATMILPKRRFRINPRVVKQKMTKFLRKGPDHVQRNQLRGCFDDAICRVTLTGDPIRDPGRPPPFQWTQCPAP</sequence>
<dbReference type="Proteomes" id="UP001428290">
    <property type="component" value="Unassembled WGS sequence"/>
</dbReference>
<proteinExistence type="predicted"/>
<dbReference type="InterPro" id="IPR024473">
    <property type="entry name" value="Transposases_IS4_N"/>
</dbReference>
<dbReference type="Pfam" id="PF13006">
    <property type="entry name" value="Nterm_IS4"/>
    <property type="match status" value="1"/>
</dbReference>
<keyword evidence="1" id="KW-0812">Transmembrane</keyword>
<reference evidence="4 5" key="1">
    <citation type="submission" date="2024-02" db="EMBL/GenBank/DDBJ databases">
        <title>Herpetosiphon gulosus NBRC 112829.</title>
        <authorList>
            <person name="Ichikawa N."/>
            <person name="Katano-Makiyama Y."/>
            <person name="Hidaka K."/>
        </authorList>
    </citation>
    <scope>NUCLEOTIDE SEQUENCE [LARGE SCALE GENOMIC DNA]</scope>
    <source>
        <strain evidence="4 5">NBRC 112829</strain>
    </source>
</reference>
<gene>
    <name evidence="4" type="ORF">Hgul01_05089</name>
</gene>